<dbReference type="AlphaFoldDB" id="A0AAV1JDA7"/>
<comment type="caution">
    <text evidence="1">The sequence shown here is derived from an EMBL/GenBank/DDBJ whole genome shotgun (WGS) entry which is preliminary data.</text>
</comment>
<accession>A0AAV1JDA7</accession>
<keyword evidence="2" id="KW-1185">Reference proteome</keyword>
<reference evidence="1 2" key="1">
    <citation type="submission" date="2023-11" db="EMBL/GenBank/DDBJ databases">
        <authorList>
            <person name="Okamura Y."/>
        </authorList>
    </citation>
    <scope>NUCLEOTIDE SEQUENCE [LARGE SCALE GENOMIC DNA]</scope>
</reference>
<proteinExistence type="predicted"/>
<evidence type="ECO:0000313" key="2">
    <source>
        <dbReference type="Proteomes" id="UP001497472"/>
    </source>
</evidence>
<protein>
    <submittedName>
        <fullName evidence="1">Uncharacterized protein</fullName>
    </submittedName>
</protein>
<sequence>MYWRYISVNTLVGSTAQIKINVESDIVKAAAPAPACLRSLLCMFYAFDLRNTLEQNYKQPGRRLHTSSYIEFTPSLITARPNPITPGSFLLFSTDYKC</sequence>
<gene>
    <name evidence="1" type="ORF">LNINA_LOCUS6791</name>
</gene>
<evidence type="ECO:0000313" key="1">
    <source>
        <dbReference type="EMBL" id="CAK1547309.1"/>
    </source>
</evidence>
<dbReference type="Proteomes" id="UP001497472">
    <property type="component" value="Unassembled WGS sequence"/>
</dbReference>
<name>A0AAV1JDA7_9NEOP</name>
<dbReference type="EMBL" id="CAVLEF010000009">
    <property type="protein sequence ID" value="CAK1547309.1"/>
    <property type="molecule type" value="Genomic_DNA"/>
</dbReference>
<organism evidence="1 2">
    <name type="scientific">Leptosia nina</name>
    <dbReference type="NCBI Taxonomy" id="320188"/>
    <lineage>
        <taxon>Eukaryota</taxon>
        <taxon>Metazoa</taxon>
        <taxon>Ecdysozoa</taxon>
        <taxon>Arthropoda</taxon>
        <taxon>Hexapoda</taxon>
        <taxon>Insecta</taxon>
        <taxon>Pterygota</taxon>
        <taxon>Neoptera</taxon>
        <taxon>Endopterygota</taxon>
        <taxon>Lepidoptera</taxon>
        <taxon>Glossata</taxon>
        <taxon>Ditrysia</taxon>
        <taxon>Papilionoidea</taxon>
        <taxon>Pieridae</taxon>
        <taxon>Pierinae</taxon>
        <taxon>Leptosia</taxon>
    </lineage>
</organism>